<dbReference type="AlphaFoldDB" id="A0A8H6MS11"/>
<dbReference type="EMBL" id="WIGN01000167">
    <property type="protein sequence ID" value="KAF6806075.1"/>
    <property type="molecule type" value="Genomic_DNA"/>
</dbReference>
<proteinExistence type="predicted"/>
<feature type="compositionally biased region" description="Low complexity" evidence="1">
    <location>
        <begin position="21"/>
        <end position="30"/>
    </location>
</feature>
<gene>
    <name evidence="2" type="ORF">CSOJ01_09069</name>
</gene>
<accession>A0A8H6MS11</accession>
<reference evidence="2 3" key="1">
    <citation type="journal article" date="2020" name="Phytopathology">
        <title>Genome Sequence Resources of Colletotrichum truncatum, C. plurivorum, C. musicola, and C. sojae: Four Species Pathogenic to Soybean (Glycine max).</title>
        <authorList>
            <person name="Rogerio F."/>
            <person name="Boufleur T.R."/>
            <person name="Ciampi-Guillardi M."/>
            <person name="Sukno S.A."/>
            <person name="Thon M.R."/>
            <person name="Massola Junior N.S."/>
            <person name="Baroncelli R."/>
        </authorList>
    </citation>
    <scope>NUCLEOTIDE SEQUENCE [LARGE SCALE GENOMIC DNA]</scope>
    <source>
        <strain evidence="2 3">LFN0009</strain>
    </source>
</reference>
<keyword evidence="3" id="KW-1185">Reference proteome</keyword>
<sequence>MPGHKSSSSSSKHSSSRGHGSRSSGGSSKKPAPPQSYVWYCSNCSLGPFNCTLDAYCPNCSHLRCTDCNVQARS</sequence>
<evidence type="ECO:0000313" key="2">
    <source>
        <dbReference type="EMBL" id="KAF6806075.1"/>
    </source>
</evidence>
<comment type="caution">
    <text evidence="2">The sequence shown here is derived from an EMBL/GenBank/DDBJ whole genome shotgun (WGS) entry which is preliminary data.</text>
</comment>
<organism evidence="2 3">
    <name type="scientific">Colletotrichum sojae</name>
    <dbReference type="NCBI Taxonomy" id="2175907"/>
    <lineage>
        <taxon>Eukaryota</taxon>
        <taxon>Fungi</taxon>
        <taxon>Dikarya</taxon>
        <taxon>Ascomycota</taxon>
        <taxon>Pezizomycotina</taxon>
        <taxon>Sordariomycetes</taxon>
        <taxon>Hypocreomycetidae</taxon>
        <taxon>Glomerellales</taxon>
        <taxon>Glomerellaceae</taxon>
        <taxon>Colletotrichum</taxon>
        <taxon>Colletotrichum orchidearum species complex</taxon>
    </lineage>
</organism>
<feature type="region of interest" description="Disordered" evidence="1">
    <location>
        <begin position="1"/>
        <end position="33"/>
    </location>
</feature>
<dbReference type="Proteomes" id="UP000652219">
    <property type="component" value="Unassembled WGS sequence"/>
</dbReference>
<evidence type="ECO:0000313" key="3">
    <source>
        <dbReference type="Proteomes" id="UP000652219"/>
    </source>
</evidence>
<protein>
    <submittedName>
        <fullName evidence="2">Uncharacterized protein</fullName>
    </submittedName>
</protein>
<feature type="compositionally biased region" description="Low complexity" evidence="1">
    <location>
        <begin position="1"/>
        <end position="13"/>
    </location>
</feature>
<evidence type="ECO:0000256" key="1">
    <source>
        <dbReference type="SAM" id="MobiDB-lite"/>
    </source>
</evidence>
<name>A0A8H6MS11_9PEZI</name>